<dbReference type="InterPro" id="IPR011527">
    <property type="entry name" value="ABC1_TM_dom"/>
</dbReference>
<dbReference type="GO" id="GO:0005524">
    <property type="term" value="F:ATP binding"/>
    <property type="evidence" value="ECO:0007669"/>
    <property type="project" value="UniProtKB-KW"/>
</dbReference>
<reference evidence="13" key="2">
    <citation type="submission" date="2021-09" db="EMBL/GenBank/DDBJ databases">
        <authorList>
            <person name="Jia N."/>
            <person name="Wang J."/>
            <person name="Shi W."/>
            <person name="Du L."/>
            <person name="Sun Y."/>
            <person name="Zhan W."/>
            <person name="Jiang J."/>
            <person name="Wang Q."/>
            <person name="Zhang B."/>
            <person name="Ji P."/>
            <person name="Sakyi L.B."/>
            <person name="Cui X."/>
            <person name="Yuan T."/>
            <person name="Jiang B."/>
            <person name="Yang W."/>
            <person name="Lam T.T.-Y."/>
            <person name="Chang Q."/>
            <person name="Ding S."/>
            <person name="Wang X."/>
            <person name="Zhu J."/>
            <person name="Ruan X."/>
            <person name="Zhao L."/>
            <person name="Wei J."/>
            <person name="Que T."/>
            <person name="Du C."/>
            <person name="Cheng J."/>
            <person name="Dai P."/>
            <person name="Han X."/>
            <person name="Huang E."/>
            <person name="Gao Y."/>
            <person name="Liu J."/>
            <person name="Shao H."/>
            <person name="Ye R."/>
            <person name="Li L."/>
            <person name="Wei W."/>
            <person name="Wang X."/>
            <person name="Wang C."/>
            <person name="Huo Q."/>
            <person name="Li W."/>
            <person name="Guo W."/>
            <person name="Chen H."/>
            <person name="Chen S."/>
            <person name="Zhou L."/>
            <person name="Zhou L."/>
            <person name="Ni X."/>
            <person name="Tian J."/>
            <person name="Zhou Y."/>
            <person name="Sheng Y."/>
            <person name="Liu T."/>
            <person name="Pan Y."/>
            <person name="Xia L."/>
            <person name="Li J."/>
            <person name="Zhao F."/>
            <person name="Cao W."/>
        </authorList>
    </citation>
    <scope>NUCLEOTIDE SEQUENCE</scope>
    <source>
        <strain evidence="13">Rsan-2018</strain>
        <tissue evidence="13">Larvae</tissue>
    </source>
</reference>
<dbReference type="SMART" id="SM00382">
    <property type="entry name" value="AAA"/>
    <property type="match status" value="1"/>
</dbReference>
<dbReference type="GO" id="GO:0005743">
    <property type="term" value="C:mitochondrial inner membrane"/>
    <property type="evidence" value="ECO:0007669"/>
    <property type="project" value="TreeGrafter"/>
</dbReference>
<keyword evidence="7 11" id="KW-0472">Membrane</keyword>
<dbReference type="InterPro" id="IPR027417">
    <property type="entry name" value="P-loop_NTPase"/>
</dbReference>
<dbReference type="InterPro" id="IPR003593">
    <property type="entry name" value="AAA+_ATPase"/>
</dbReference>
<evidence type="ECO:0000256" key="2">
    <source>
        <dbReference type="ARBA" id="ARBA00022448"/>
    </source>
</evidence>
<keyword evidence="2" id="KW-0813">Transport</keyword>
<dbReference type="Gene3D" id="3.40.50.300">
    <property type="entry name" value="P-loop containing nucleotide triphosphate hydrolases"/>
    <property type="match status" value="2"/>
</dbReference>
<dbReference type="GO" id="GO:0016887">
    <property type="term" value="F:ATP hydrolysis activity"/>
    <property type="evidence" value="ECO:0007669"/>
    <property type="project" value="InterPro"/>
</dbReference>
<dbReference type="SUPFAM" id="SSF52540">
    <property type="entry name" value="P-loop containing nucleoside triphosphate hydrolases"/>
    <property type="match status" value="1"/>
</dbReference>
<protein>
    <recommendedName>
        <fullName evidence="8">Iron-sulfur clusters transporter ABCB7, mitochondrial</fullName>
    </recommendedName>
    <alternativeName>
        <fullName evidence="9">ATP-binding cassette sub-family B member 7, mitochondrial</fullName>
    </alternativeName>
</protein>
<evidence type="ECO:0000256" key="7">
    <source>
        <dbReference type="ARBA" id="ARBA00023136"/>
    </source>
</evidence>
<evidence type="ECO:0000256" key="11">
    <source>
        <dbReference type="SAM" id="Phobius"/>
    </source>
</evidence>
<dbReference type="VEuPathDB" id="VectorBase:RSAN_048686"/>
<dbReference type="EMBL" id="JABSTV010001252">
    <property type="protein sequence ID" value="KAH7948400.1"/>
    <property type="molecule type" value="Genomic_DNA"/>
</dbReference>
<sequence length="338" mass="37073">MLPSRCFDAITGADRRPIGIHGLARAGASGFNELRNAVFAKVAHHSIREVARRLFLHLHQMDLNFHLTRQTGALSKAIDRGTRGINFVLSALVFNIVPTIFEVALVSSVLYYKCGGKFAAVTLGCIGTYSVFTFAITHWRTKFRIQMNKAENEAGAQSIDSLINYETVKSKPGAPLLVVTPTTATVDFENVTFGYVKGQPILKDLSFSIPAGKKVALVGGSGTGKSTVIRLLYRFFDPSDGRILINGQDIKTVELDSLRRAIAVVPQKIMMALQRASQGRTSICIAHRLSTVVDADEILVLSDGKVCERGNHRSLLANSSSFYAMLWNQQHQAHQENV</sequence>
<evidence type="ECO:0000256" key="6">
    <source>
        <dbReference type="ARBA" id="ARBA00022989"/>
    </source>
</evidence>
<evidence type="ECO:0000259" key="12">
    <source>
        <dbReference type="PROSITE" id="PS50929"/>
    </source>
</evidence>
<evidence type="ECO:0000256" key="5">
    <source>
        <dbReference type="ARBA" id="ARBA00022840"/>
    </source>
</evidence>
<comment type="subcellular location">
    <subcellularLocation>
        <location evidence="1">Mitochondrion membrane</location>
        <topology evidence="1">Multi-pass membrane protein</topology>
    </subcellularLocation>
</comment>
<name>A0A9D4PPQ3_RHISA</name>
<evidence type="ECO:0000313" key="14">
    <source>
        <dbReference type="Proteomes" id="UP000821837"/>
    </source>
</evidence>
<keyword evidence="4" id="KW-0547">Nucleotide-binding</keyword>
<dbReference type="Pfam" id="PF00664">
    <property type="entry name" value="ABC_membrane"/>
    <property type="match status" value="1"/>
</dbReference>
<comment type="caution">
    <text evidence="13">The sequence shown here is derived from an EMBL/GenBank/DDBJ whole genome shotgun (WGS) entry which is preliminary data.</text>
</comment>
<keyword evidence="6 11" id="KW-1133">Transmembrane helix</keyword>
<proteinExistence type="predicted"/>
<comment type="catalytic activity">
    <reaction evidence="10">
        <text>(glutathione)4[2Fe(III)-2S] cluster(in) + ATP + H2O = (glutathione)4[2Fe(III)-2S] cluster(out) + ADP + phosphate + H(+)</text>
        <dbReference type="Rhea" id="RHEA:67028"/>
        <dbReference type="ChEBI" id="CHEBI:15377"/>
        <dbReference type="ChEBI" id="CHEBI:15378"/>
        <dbReference type="ChEBI" id="CHEBI:30616"/>
        <dbReference type="ChEBI" id="CHEBI:43474"/>
        <dbReference type="ChEBI" id="CHEBI:167627"/>
        <dbReference type="ChEBI" id="CHEBI:456216"/>
    </reaction>
    <physiologicalReaction direction="left-to-right" evidence="10">
        <dbReference type="Rhea" id="RHEA:67029"/>
    </physiologicalReaction>
</comment>
<reference evidence="13" key="1">
    <citation type="journal article" date="2020" name="Cell">
        <title>Large-Scale Comparative Analyses of Tick Genomes Elucidate Their Genetic Diversity and Vector Capacities.</title>
        <authorList>
            <consortium name="Tick Genome and Microbiome Consortium (TIGMIC)"/>
            <person name="Jia N."/>
            <person name="Wang J."/>
            <person name="Shi W."/>
            <person name="Du L."/>
            <person name="Sun Y."/>
            <person name="Zhan W."/>
            <person name="Jiang J.F."/>
            <person name="Wang Q."/>
            <person name="Zhang B."/>
            <person name="Ji P."/>
            <person name="Bell-Sakyi L."/>
            <person name="Cui X.M."/>
            <person name="Yuan T.T."/>
            <person name="Jiang B.G."/>
            <person name="Yang W.F."/>
            <person name="Lam T.T."/>
            <person name="Chang Q.C."/>
            <person name="Ding S.J."/>
            <person name="Wang X.J."/>
            <person name="Zhu J.G."/>
            <person name="Ruan X.D."/>
            <person name="Zhao L."/>
            <person name="Wei J.T."/>
            <person name="Ye R.Z."/>
            <person name="Que T.C."/>
            <person name="Du C.H."/>
            <person name="Zhou Y.H."/>
            <person name="Cheng J.X."/>
            <person name="Dai P.F."/>
            <person name="Guo W.B."/>
            <person name="Han X.H."/>
            <person name="Huang E.J."/>
            <person name="Li L.F."/>
            <person name="Wei W."/>
            <person name="Gao Y.C."/>
            <person name="Liu J.Z."/>
            <person name="Shao H.Z."/>
            <person name="Wang X."/>
            <person name="Wang C.C."/>
            <person name="Yang T.C."/>
            <person name="Huo Q.B."/>
            <person name="Li W."/>
            <person name="Chen H.Y."/>
            <person name="Chen S.E."/>
            <person name="Zhou L.G."/>
            <person name="Ni X.B."/>
            <person name="Tian J.H."/>
            <person name="Sheng Y."/>
            <person name="Liu T."/>
            <person name="Pan Y.S."/>
            <person name="Xia L.Y."/>
            <person name="Li J."/>
            <person name="Zhao F."/>
            <person name="Cao W.C."/>
        </authorList>
    </citation>
    <scope>NUCLEOTIDE SEQUENCE</scope>
    <source>
        <strain evidence="13">Rsan-2018</strain>
    </source>
</reference>
<dbReference type="Pfam" id="PF00005">
    <property type="entry name" value="ABC_tran"/>
    <property type="match status" value="1"/>
</dbReference>
<dbReference type="Gene3D" id="1.20.1560.10">
    <property type="entry name" value="ABC transporter type 1, transmembrane domain"/>
    <property type="match status" value="1"/>
</dbReference>
<accession>A0A9D4PPQ3</accession>
<dbReference type="PANTHER" id="PTHR24221">
    <property type="entry name" value="ATP-BINDING CASSETTE SUB-FAMILY B"/>
    <property type="match status" value="1"/>
</dbReference>
<dbReference type="InterPro" id="IPR036640">
    <property type="entry name" value="ABC1_TM_sf"/>
</dbReference>
<keyword evidence="5" id="KW-0067">ATP-binding</keyword>
<dbReference type="PANTHER" id="PTHR24221:SF402">
    <property type="entry name" value="IRON-SULFUR CLUSTERS TRANSPORTER ABCB7, MITOCHONDRIAL"/>
    <property type="match status" value="1"/>
</dbReference>
<dbReference type="CDD" id="cd18582">
    <property type="entry name" value="ABC_6TM_ATM1_ABCB7"/>
    <property type="match status" value="1"/>
</dbReference>
<gene>
    <name evidence="13" type="ORF">HPB52_021198</name>
</gene>
<feature type="transmembrane region" description="Helical" evidence="11">
    <location>
        <begin position="118"/>
        <end position="139"/>
    </location>
</feature>
<dbReference type="InterPro" id="IPR003439">
    <property type="entry name" value="ABC_transporter-like_ATP-bd"/>
</dbReference>
<evidence type="ECO:0000256" key="4">
    <source>
        <dbReference type="ARBA" id="ARBA00022741"/>
    </source>
</evidence>
<dbReference type="SUPFAM" id="SSF90123">
    <property type="entry name" value="ABC transporter transmembrane region"/>
    <property type="match status" value="1"/>
</dbReference>
<dbReference type="Proteomes" id="UP000821837">
    <property type="component" value="Chromosome 6"/>
</dbReference>
<keyword evidence="14" id="KW-1185">Reference proteome</keyword>
<evidence type="ECO:0000256" key="8">
    <source>
        <dbReference type="ARBA" id="ARBA00041016"/>
    </source>
</evidence>
<evidence type="ECO:0000313" key="13">
    <source>
        <dbReference type="EMBL" id="KAH7948400.1"/>
    </source>
</evidence>
<evidence type="ECO:0000256" key="10">
    <source>
        <dbReference type="ARBA" id="ARBA00048046"/>
    </source>
</evidence>
<feature type="domain" description="ABC transmembrane type-1" evidence="12">
    <location>
        <begin position="22"/>
        <end position="170"/>
    </location>
</feature>
<organism evidence="13 14">
    <name type="scientific">Rhipicephalus sanguineus</name>
    <name type="common">Brown dog tick</name>
    <name type="synonym">Ixodes sanguineus</name>
    <dbReference type="NCBI Taxonomy" id="34632"/>
    <lineage>
        <taxon>Eukaryota</taxon>
        <taxon>Metazoa</taxon>
        <taxon>Ecdysozoa</taxon>
        <taxon>Arthropoda</taxon>
        <taxon>Chelicerata</taxon>
        <taxon>Arachnida</taxon>
        <taxon>Acari</taxon>
        <taxon>Parasitiformes</taxon>
        <taxon>Ixodida</taxon>
        <taxon>Ixodoidea</taxon>
        <taxon>Ixodidae</taxon>
        <taxon>Rhipicephalinae</taxon>
        <taxon>Rhipicephalus</taxon>
        <taxon>Rhipicephalus</taxon>
    </lineage>
</organism>
<evidence type="ECO:0000256" key="1">
    <source>
        <dbReference type="ARBA" id="ARBA00004225"/>
    </source>
</evidence>
<dbReference type="PROSITE" id="PS50929">
    <property type="entry name" value="ABC_TM1F"/>
    <property type="match status" value="1"/>
</dbReference>
<dbReference type="InterPro" id="IPR039421">
    <property type="entry name" value="Type_1_exporter"/>
</dbReference>
<dbReference type="GO" id="GO:0006879">
    <property type="term" value="P:intracellular iron ion homeostasis"/>
    <property type="evidence" value="ECO:0007669"/>
    <property type="project" value="TreeGrafter"/>
</dbReference>
<evidence type="ECO:0000256" key="9">
    <source>
        <dbReference type="ARBA" id="ARBA00042945"/>
    </source>
</evidence>
<dbReference type="AlphaFoldDB" id="A0A9D4PPQ3"/>
<dbReference type="GO" id="GO:0140359">
    <property type="term" value="F:ABC-type transporter activity"/>
    <property type="evidence" value="ECO:0007669"/>
    <property type="project" value="InterPro"/>
</dbReference>
<evidence type="ECO:0000256" key="3">
    <source>
        <dbReference type="ARBA" id="ARBA00022692"/>
    </source>
</evidence>
<keyword evidence="3 11" id="KW-0812">Transmembrane</keyword>
<feature type="transmembrane region" description="Helical" evidence="11">
    <location>
        <begin position="85"/>
        <end position="112"/>
    </location>
</feature>